<dbReference type="RefSeq" id="XP_049146458.1">
    <property type="nucleotide sequence ID" value="XM_049289313.1"/>
</dbReference>
<dbReference type="EMBL" id="CP019477">
    <property type="protein sequence ID" value="UQC84841.1"/>
    <property type="molecule type" value="Genomic_DNA"/>
</dbReference>
<dbReference type="Proteomes" id="UP000830671">
    <property type="component" value="Chromosome 5"/>
</dbReference>
<feature type="region of interest" description="Disordered" evidence="1">
    <location>
        <begin position="1"/>
        <end position="55"/>
    </location>
</feature>
<dbReference type="GeneID" id="73344323"/>
<dbReference type="AlphaFoldDB" id="A0A9Q8SWI1"/>
<dbReference type="KEGG" id="clup:CLUP02_10337"/>
<sequence length="610" mass="68268">MSLHEQTIGIGFKANRNMKGREGEALPSQRRSVTEWDKRSSTFPPQRTLNQQGPARHCMNCHRKEHPEMTIRSCYPRSLLHPLRSTVHIDKNFGETYEVNGSSTDKDHLYSVGSSKICKLQTPQRPASSFFSSSKHPLRFTLPPHSLHRFLLGLASPRLALPNISVWCVLQTWDEARLATNFEYHLLFRHYRTIHSQIRHANIVLAVFLFSATLLRPGATKGLISTPSSTPMRHWELYKYVGLAWSESCASRPASNLPSPGGSFELSYDKPRQSGLNIVFDQTPPSHPRRHFTCHLSTSIDFAQIITIPRAPGTIPATAPAPCLTMLLPSAAAATSLTRWSEPLRLGTADAADETSEANLWCSNRFHSLTSCNGPASTTDDDDLLCPHSQISFPRGKCPKTAAITEQIAGRKFRQLHHNRLAQHTLANCPRSSPRVFNRCRNMNKPKEDCSWWHVPTGFPDLSAIPRYCQHVGRSQTSRNLQTSATPSRNCVGQAPRGFINVSILQSLKVMNSTSELPHVSIIRCNLVSFRASHYKQVLDGSPVTPLKVRVIDCLVDCSPCIANTQYFETENCTLKFAYIDGTAQILLTNLSITVLPNLAWVRYCSSKRN</sequence>
<protein>
    <submittedName>
        <fullName evidence="2">Uncharacterized protein</fullName>
    </submittedName>
</protein>
<reference evidence="2" key="1">
    <citation type="journal article" date="2021" name="Mol. Plant Microbe Interact.">
        <title>Complete Genome Sequence of the Plant-Pathogenic Fungus Colletotrichum lupini.</title>
        <authorList>
            <person name="Baroncelli R."/>
            <person name="Pensec F."/>
            <person name="Da Lio D."/>
            <person name="Boufleur T."/>
            <person name="Vicente I."/>
            <person name="Sarrocco S."/>
            <person name="Picot A."/>
            <person name="Baraldi E."/>
            <person name="Sukno S."/>
            <person name="Thon M."/>
            <person name="Le Floch G."/>
        </authorList>
    </citation>
    <scope>NUCLEOTIDE SEQUENCE</scope>
    <source>
        <strain evidence="2">IMI 504893</strain>
    </source>
</reference>
<keyword evidence="3" id="KW-1185">Reference proteome</keyword>
<evidence type="ECO:0000256" key="1">
    <source>
        <dbReference type="SAM" id="MobiDB-lite"/>
    </source>
</evidence>
<proteinExistence type="predicted"/>
<evidence type="ECO:0000313" key="2">
    <source>
        <dbReference type="EMBL" id="UQC84841.1"/>
    </source>
</evidence>
<accession>A0A9Q8SWI1</accession>
<name>A0A9Q8SWI1_9PEZI</name>
<evidence type="ECO:0000313" key="3">
    <source>
        <dbReference type="Proteomes" id="UP000830671"/>
    </source>
</evidence>
<organism evidence="2 3">
    <name type="scientific">Colletotrichum lupini</name>
    <dbReference type="NCBI Taxonomy" id="145971"/>
    <lineage>
        <taxon>Eukaryota</taxon>
        <taxon>Fungi</taxon>
        <taxon>Dikarya</taxon>
        <taxon>Ascomycota</taxon>
        <taxon>Pezizomycotina</taxon>
        <taxon>Sordariomycetes</taxon>
        <taxon>Hypocreomycetidae</taxon>
        <taxon>Glomerellales</taxon>
        <taxon>Glomerellaceae</taxon>
        <taxon>Colletotrichum</taxon>
        <taxon>Colletotrichum acutatum species complex</taxon>
    </lineage>
</organism>
<feature type="compositionally biased region" description="Polar residues" evidence="1">
    <location>
        <begin position="41"/>
        <end position="53"/>
    </location>
</feature>
<gene>
    <name evidence="2" type="ORF">CLUP02_10337</name>
</gene>